<proteinExistence type="predicted"/>
<dbReference type="AlphaFoldDB" id="A0A2M4D7R2"/>
<accession>A0A2M4D7R2</accession>
<organism evidence="1">
    <name type="scientific">Anopheles darlingi</name>
    <name type="common">Mosquito</name>
    <dbReference type="NCBI Taxonomy" id="43151"/>
    <lineage>
        <taxon>Eukaryota</taxon>
        <taxon>Metazoa</taxon>
        <taxon>Ecdysozoa</taxon>
        <taxon>Arthropoda</taxon>
        <taxon>Hexapoda</taxon>
        <taxon>Insecta</taxon>
        <taxon>Pterygota</taxon>
        <taxon>Neoptera</taxon>
        <taxon>Endopterygota</taxon>
        <taxon>Diptera</taxon>
        <taxon>Nematocera</taxon>
        <taxon>Culicoidea</taxon>
        <taxon>Culicidae</taxon>
        <taxon>Anophelinae</taxon>
        <taxon>Anopheles</taxon>
    </lineage>
</organism>
<protein>
    <submittedName>
        <fullName evidence="1">Putative secreted protein</fullName>
    </submittedName>
</protein>
<reference evidence="1" key="1">
    <citation type="submission" date="2018-01" db="EMBL/GenBank/DDBJ databases">
        <title>An insight into the sialome of Amazonian anophelines.</title>
        <authorList>
            <person name="Ribeiro J.M."/>
            <person name="Scarpassa V."/>
            <person name="Calvo E."/>
        </authorList>
    </citation>
    <scope>NUCLEOTIDE SEQUENCE</scope>
</reference>
<dbReference type="VEuPathDB" id="VectorBase:ADAR2_004452"/>
<evidence type="ECO:0000313" key="1">
    <source>
        <dbReference type="EMBL" id="MBW73613.1"/>
    </source>
</evidence>
<name>A0A2M4D7R2_ANODA</name>
<sequence length="77" mass="8737">MIVTYVMRTLFVGGVLGVSLMSIIHALNWRSLATLFQKLHQLDMKVNTAHSLFKCCNYVLDELSNSLFPSFNFSNIP</sequence>
<dbReference type="EMBL" id="GGFL01009435">
    <property type="protein sequence ID" value="MBW73613.1"/>
    <property type="molecule type" value="Transcribed_RNA"/>
</dbReference>